<evidence type="ECO:0008006" key="3">
    <source>
        <dbReference type="Google" id="ProtNLM"/>
    </source>
</evidence>
<sequence>MIERSDHPGVIAQEVALGVAGVPGVARLSAGGAVEAATYFAGGKTAGVVVREDQVVVHIVVNELPIAEVTEHVREVAQEALQALGAARPVEVVVEDLEVEQLPRILHSTALPPLKARMARVR</sequence>
<evidence type="ECO:0000313" key="2">
    <source>
        <dbReference type="Proteomes" id="UP000620075"/>
    </source>
</evidence>
<evidence type="ECO:0000313" key="1">
    <source>
        <dbReference type="EMBL" id="MBJ7604448.1"/>
    </source>
</evidence>
<name>A0A934KKH0_9BACT</name>
<protein>
    <recommendedName>
        <fullName evidence="3">Asp23/Gls24 family envelope stress response protein</fullName>
    </recommendedName>
</protein>
<dbReference type="Proteomes" id="UP000620075">
    <property type="component" value="Unassembled WGS sequence"/>
</dbReference>
<proteinExistence type="predicted"/>
<dbReference type="AlphaFoldDB" id="A0A934KKH0"/>
<accession>A0A934KKH0</accession>
<dbReference type="EMBL" id="JAEKNQ010000058">
    <property type="protein sequence ID" value="MBJ7604448.1"/>
    <property type="molecule type" value="Genomic_DNA"/>
</dbReference>
<comment type="caution">
    <text evidence="1">The sequence shown here is derived from an EMBL/GenBank/DDBJ whole genome shotgun (WGS) entry which is preliminary data.</text>
</comment>
<organism evidence="1 2">
    <name type="scientific">Candidatus Dormiibacter inghamiae</name>
    <dbReference type="NCBI Taxonomy" id="3127013"/>
    <lineage>
        <taxon>Bacteria</taxon>
        <taxon>Bacillati</taxon>
        <taxon>Candidatus Dormiibacterota</taxon>
        <taxon>Candidatus Dormibacteria</taxon>
        <taxon>Candidatus Dormibacterales</taxon>
        <taxon>Candidatus Dormibacteraceae</taxon>
        <taxon>Candidatus Dormiibacter</taxon>
    </lineage>
</organism>
<gene>
    <name evidence="1" type="ORF">JF888_14890</name>
</gene>
<reference evidence="1 2" key="1">
    <citation type="submission" date="2020-10" db="EMBL/GenBank/DDBJ databases">
        <title>Ca. Dormibacterota MAGs.</title>
        <authorList>
            <person name="Montgomery K."/>
        </authorList>
    </citation>
    <scope>NUCLEOTIDE SEQUENCE [LARGE SCALE GENOMIC DNA]</scope>
    <source>
        <strain evidence="1">SC8811_S16_3</strain>
    </source>
</reference>
<dbReference type="RefSeq" id="WP_338182116.1">
    <property type="nucleotide sequence ID" value="NZ_JAEKNQ010000058.1"/>
</dbReference>